<organism evidence="2 3">
    <name type="scientific">Bifidobacterium choladohabitans</name>
    <dbReference type="NCBI Taxonomy" id="2750947"/>
    <lineage>
        <taxon>Bacteria</taxon>
        <taxon>Bacillati</taxon>
        <taxon>Actinomycetota</taxon>
        <taxon>Actinomycetes</taxon>
        <taxon>Bifidobacteriales</taxon>
        <taxon>Bifidobacteriaceae</taxon>
        <taxon>Bifidobacterium</taxon>
    </lineage>
</organism>
<dbReference type="Gene3D" id="3.20.20.100">
    <property type="entry name" value="NADP-dependent oxidoreductase domain"/>
    <property type="match status" value="1"/>
</dbReference>
<dbReference type="InterPro" id="IPR023210">
    <property type="entry name" value="NADP_OxRdtase_dom"/>
</dbReference>
<dbReference type="InterPro" id="IPR036812">
    <property type="entry name" value="NAD(P)_OxRdtase_dom_sf"/>
</dbReference>
<evidence type="ECO:0000313" key="2">
    <source>
        <dbReference type="EMBL" id="MBI0143301.1"/>
    </source>
</evidence>
<evidence type="ECO:0000313" key="3">
    <source>
        <dbReference type="Proteomes" id="UP000700855"/>
    </source>
</evidence>
<proteinExistence type="predicted"/>
<evidence type="ECO:0000259" key="1">
    <source>
        <dbReference type="Pfam" id="PF00248"/>
    </source>
</evidence>
<protein>
    <submittedName>
        <fullName evidence="2">Aldo/keto reductase</fullName>
    </submittedName>
</protein>
<name>A0ABS0QY31_9BIFI</name>
<reference evidence="2 3" key="1">
    <citation type="submission" date="2020-07" db="EMBL/GenBank/DDBJ databases">
        <title>Isolated bacteria genomes of Apis mellifera.</title>
        <authorList>
            <person name="Wu J."/>
            <person name="Zheng H."/>
        </authorList>
    </citation>
    <scope>NUCLEOTIDE SEQUENCE [LARGE SCALE GENOMIC DNA]</scope>
    <source>
        <strain evidence="2 3">W8116</strain>
    </source>
</reference>
<dbReference type="Proteomes" id="UP000700855">
    <property type="component" value="Unassembled WGS sequence"/>
</dbReference>
<keyword evidence="3" id="KW-1185">Reference proteome</keyword>
<dbReference type="SUPFAM" id="SSF51430">
    <property type="entry name" value="NAD(P)-linked oxidoreductase"/>
    <property type="match status" value="1"/>
</dbReference>
<dbReference type="RefSeq" id="WP_198205478.1">
    <property type="nucleotide sequence ID" value="NZ_JACFSA010000001.1"/>
</dbReference>
<dbReference type="EMBL" id="JACFSA010000001">
    <property type="protein sequence ID" value="MBI0143301.1"/>
    <property type="molecule type" value="Genomic_DNA"/>
</dbReference>
<accession>A0ABS0QY31</accession>
<sequence>MQQIDHSLDCLTVDYVVLYQSTLGIPHIIEENVDALHNLVKAGKVRYLGASAMYA</sequence>
<comment type="caution">
    <text evidence="2">The sequence shown here is derived from an EMBL/GenBank/DDBJ whole genome shotgun (WGS) entry which is preliminary data.</text>
</comment>
<feature type="domain" description="NADP-dependent oxidoreductase" evidence="1">
    <location>
        <begin position="1"/>
        <end position="52"/>
    </location>
</feature>
<dbReference type="Pfam" id="PF00248">
    <property type="entry name" value="Aldo_ket_red"/>
    <property type="match status" value="1"/>
</dbReference>
<gene>
    <name evidence="2" type="ORF">H3U98_00660</name>
</gene>